<dbReference type="CDD" id="cd02440">
    <property type="entry name" value="AdoMet_MTases"/>
    <property type="match status" value="1"/>
</dbReference>
<evidence type="ECO:0000256" key="6">
    <source>
        <dbReference type="ARBA" id="ARBA00022694"/>
    </source>
</evidence>
<keyword evidence="6 7" id="KW-0819">tRNA processing</keyword>
<evidence type="ECO:0000256" key="1">
    <source>
        <dbReference type="ARBA" id="ARBA00000142"/>
    </source>
</evidence>
<reference evidence="8 9" key="1">
    <citation type="submission" date="2018-09" db="EMBL/GenBank/DDBJ databases">
        <authorList>
            <person name="Grouzdev D.S."/>
            <person name="Krutkina M.S."/>
        </authorList>
    </citation>
    <scope>NUCLEOTIDE SEQUENCE [LARGE SCALE GENOMIC DNA]</scope>
    <source>
        <strain evidence="8 9">RmlP001</strain>
    </source>
</reference>
<dbReference type="OrthoDB" id="9802090at2"/>
<feature type="binding site" evidence="7">
    <location>
        <position position="75"/>
    </location>
    <ligand>
        <name>S-adenosyl-L-methionine</name>
        <dbReference type="ChEBI" id="CHEBI:59789"/>
    </ligand>
</feature>
<evidence type="ECO:0000313" key="9">
    <source>
        <dbReference type="Proteomes" id="UP000289411"/>
    </source>
</evidence>
<dbReference type="PROSITE" id="PS51625">
    <property type="entry name" value="SAM_MT_TRMB"/>
    <property type="match status" value="1"/>
</dbReference>
<accession>A0A4Q2RE84</accession>
<comment type="function">
    <text evidence="2 7">Catalyzes the formation of N(7)-methylguanine at position 46 (m7G46) in tRNA.</text>
</comment>
<gene>
    <name evidence="7 8" type="primary">trmB</name>
    <name evidence="8" type="ORF">D3272_07760</name>
</gene>
<dbReference type="InterPro" id="IPR003358">
    <property type="entry name" value="tRNA_(Gua-N-7)_MeTrfase_Trmb"/>
</dbReference>
<dbReference type="AlphaFoldDB" id="A0A4Q2RE84"/>
<evidence type="ECO:0000256" key="3">
    <source>
        <dbReference type="ARBA" id="ARBA00022603"/>
    </source>
</evidence>
<feature type="binding site" evidence="7">
    <location>
        <position position="128"/>
    </location>
    <ligand>
        <name>substrate</name>
    </ligand>
</feature>
<dbReference type="Gene3D" id="3.40.50.150">
    <property type="entry name" value="Vaccinia Virus protein VP39"/>
    <property type="match status" value="1"/>
</dbReference>
<feature type="binding site" evidence="7">
    <location>
        <position position="50"/>
    </location>
    <ligand>
        <name>S-adenosyl-L-methionine</name>
        <dbReference type="ChEBI" id="CHEBI:59789"/>
    </ligand>
</feature>
<keyword evidence="3 7" id="KW-0489">Methyltransferase</keyword>
<evidence type="ECO:0000313" key="8">
    <source>
        <dbReference type="EMBL" id="RYB06153.1"/>
    </source>
</evidence>
<keyword evidence="9" id="KW-1185">Reference proteome</keyword>
<feature type="binding site" evidence="7">
    <location>
        <position position="102"/>
    </location>
    <ligand>
        <name>S-adenosyl-L-methionine</name>
        <dbReference type="ChEBI" id="CHEBI:59789"/>
    </ligand>
</feature>
<sequence>MLHGRRAGRPLRKDQRARMARDLPSLEIPLAALSDPAALFPAPLAGLRLEVGFGGGEHLATEAGRFPDVGFIGCEPFLNGVAKLVERIDALDLANIRLHPGDAGELLDALPPACLDGADVFYPDPWPKRRQRKRRFLSEGNLDRLARALKPGAPLRFATDIDDYAGWVLARILRSTDFTWEAGEADDWRRPFPGWPSTRYEQKAIREGRPPAYFTFRRG</sequence>
<feature type="binding site" evidence="7">
    <location>
        <position position="160"/>
    </location>
    <ligand>
        <name>substrate</name>
    </ligand>
</feature>
<dbReference type="SUPFAM" id="SSF53335">
    <property type="entry name" value="S-adenosyl-L-methionine-dependent methyltransferases"/>
    <property type="match status" value="1"/>
</dbReference>
<feature type="binding site" evidence="7">
    <location>
        <begin position="198"/>
        <end position="201"/>
    </location>
    <ligand>
        <name>substrate</name>
    </ligand>
</feature>
<evidence type="ECO:0000256" key="7">
    <source>
        <dbReference type="HAMAP-Rule" id="MF_01057"/>
    </source>
</evidence>
<dbReference type="GO" id="GO:0008176">
    <property type="term" value="F:tRNA (guanine(46)-N7)-methyltransferase activity"/>
    <property type="evidence" value="ECO:0007669"/>
    <property type="project" value="UniProtKB-UniRule"/>
</dbReference>
<dbReference type="PANTHER" id="PTHR23417">
    <property type="entry name" value="3-DEOXY-D-MANNO-OCTULOSONIC-ACID TRANSFERASE/TRNA GUANINE-N 7 - -METHYLTRANSFERASE"/>
    <property type="match status" value="1"/>
</dbReference>
<evidence type="ECO:0000256" key="5">
    <source>
        <dbReference type="ARBA" id="ARBA00022691"/>
    </source>
</evidence>
<comment type="pathway">
    <text evidence="7">tRNA modification; N(7)-methylguanine-tRNA biosynthesis.</text>
</comment>
<name>A0A4Q2RE84_9HYPH</name>
<dbReference type="EMBL" id="QYBC01000005">
    <property type="protein sequence ID" value="RYB06153.1"/>
    <property type="molecule type" value="Genomic_DNA"/>
</dbReference>
<comment type="catalytic activity">
    <reaction evidence="1 7">
        <text>guanosine(46) in tRNA + S-adenosyl-L-methionine = N(7)-methylguanosine(46) in tRNA + S-adenosyl-L-homocysteine</text>
        <dbReference type="Rhea" id="RHEA:42708"/>
        <dbReference type="Rhea" id="RHEA-COMP:10188"/>
        <dbReference type="Rhea" id="RHEA-COMP:10189"/>
        <dbReference type="ChEBI" id="CHEBI:57856"/>
        <dbReference type="ChEBI" id="CHEBI:59789"/>
        <dbReference type="ChEBI" id="CHEBI:74269"/>
        <dbReference type="ChEBI" id="CHEBI:74480"/>
        <dbReference type="EC" id="2.1.1.33"/>
    </reaction>
</comment>
<reference evidence="8 9" key="2">
    <citation type="submission" date="2019-02" db="EMBL/GenBank/DDBJ databases">
        <title>'Lichenibacterium ramalinii' gen. nov. sp. nov., 'Lichenibacterium minor' gen. nov. sp. nov.</title>
        <authorList>
            <person name="Pankratov T."/>
        </authorList>
    </citation>
    <scope>NUCLEOTIDE SEQUENCE [LARGE SCALE GENOMIC DNA]</scope>
    <source>
        <strain evidence="8 9">RmlP001</strain>
    </source>
</reference>
<dbReference type="PANTHER" id="PTHR23417:SF14">
    <property type="entry name" value="PENTACOTRIPEPTIDE-REPEAT REGION OF PRORP DOMAIN-CONTAINING PROTEIN"/>
    <property type="match status" value="1"/>
</dbReference>
<proteinExistence type="inferred from homology"/>
<dbReference type="InterPro" id="IPR029063">
    <property type="entry name" value="SAM-dependent_MTases_sf"/>
</dbReference>
<keyword evidence="5 7" id="KW-0949">S-adenosyl-L-methionine</keyword>
<dbReference type="HAMAP" id="MF_01057">
    <property type="entry name" value="tRNA_methyltr_TrmB"/>
    <property type="match status" value="1"/>
</dbReference>
<comment type="caution">
    <text evidence="8">The sequence shown here is derived from an EMBL/GenBank/DDBJ whole genome shotgun (WGS) entry which is preliminary data.</text>
</comment>
<dbReference type="Proteomes" id="UP000289411">
    <property type="component" value="Unassembled WGS sequence"/>
</dbReference>
<organism evidence="8 9">
    <name type="scientific">Lichenibacterium ramalinae</name>
    <dbReference type="NCBI Taxonomy" id="2316527"/>
    <lineage>
        <taxon>Bacteria</taxon>
        <taxon>Pseudomonadati</taxon>
        <taxon>Pseudomonadota</taxon>
        <taxon>Alphaproteobacteria</taxon>
        <taxon>Hyphomicrobiales</taxon>
        <taxon>Lichenihabitantaceae</taxon>
        <taxon>Lichenibacterium</taxon>
    </lineage>
</organism>
<comment type="similarity">
    <text evidence="7">Belongs to the class I-like SAM-binding methyltransferase superfamily. TrmB family.</text>
</comment>
<protein>
    <recommendedName>
        <fullName evidence="7">tRNA (guanine-N(7)-)-methyltransferase</fullName>
        <ecNumber evidence="7">2.1.1.33</ecNumber>
    </recommendedName>
    <alternativeName>
        <fullName evidence="7">tRNA (guanine(46)-N(7))-methyltransferase</fullName>
    </alternativeName>
    <alternativeName>
        <fullName evidence="7">tRNA(m7G46)-methyltransferase</fullName>
    </alternativeName>
</protein>
<feature type="binding site" evidence="7">
    <location>
        <position position="124"/>
    </location>
    <ligand>
        <name>S-adenosyl-L-methionine</name>
        <dbReference type="ChEBI" id="CHEBI:59789"/>
    </ligand>
</feature>
<dbReference type="GO" id="GO:0043527">
    <property type="term" value="C:tRNA methyltransferase complex"/>
    <property type="evidence" value="ECO:0007669"/>
    <property type="project" value="TreeGrafter"/>
</dbReference>
<evidence type="ECO:0000256" key="2">
    <source>
        <dbReference type="ARBA" id="ARBA00003015"/>
    </source>
</evidence>
<dbReference type="UniPathway" id="UPA00989"/>
<dbReference type="EC" id="2.1.1.33" evidence="7"/>
<dbReference type="InterPro" id="IPR055361">
    <property type="entry name" value="tRNA_methyltr_TrmB_bact"/>
</dbReference>
<dbReference type="Pfam" id="PF02390">
    <property type="entry name" value="Methyltransf_4"/>
    <property type="match status" value="1"/>
</dbReference>
<keyword evidence="4 7" id="KW-0808">Transferase</keyword>
<comment type="caution">
    <text evidence="7">Lacks conserved residue(s) required for the propagation of feature annotation.</text>
</comment>
<evidence type="ECO:0000256" key="4">
    <source>
        <dbReference type="ARBA" id="ARBA00022679"/>
    </source>
</evidence>